<dbReference type="AlphaFoldDB" id="A0A2S8SX34"/>
<dbReference type="EMBL" id="NIGF01000001">
    <property type="protein sequence ID" value="PQV65361.1"/>
    <property type="molecule type" value="Genomic_DNA"/>
</dbReference>
<accession>A0A2S8SX34</accession>
<organism evidence="1 2">
    <name type="scientific">Abditibacterium utsteinense</name>
    <dbReference type="NCBI Taxonomy" id="1960156"/>
    <lineage>
        <taxon>Bacteria</taxon>
        <taxon>Pseudomonadati</taxon>
        <taxon>Abditibacteriota</taxon>
        <taxon>Abditibacteriia</taxon>
        <taxon>Abditibacteriales</taxon>
        <taxon>Abditibacteriaceae</taxon>
        <taxon>Abditibacterium</taxon>
    </lineage>
</organism>
<name>A0A2S8SX34_9BACT</name>
<protein>
    <submittedName>
        <fullName evidence="1">Uncharacterized protein</fullName>
    </submittedName>
</protein>
<evidence type="ECO:0000313" key="1">
    <source>
        <dbReference type="EMBL" id="PQV65361.1"/>
    </source>
</evidence>
<comment type="caution">
    <text evidence="1">The sequence shown here is derived from an EMBL/GenBank/DDBJ whole genome shotgun (WGS) entry which is preliminary data.</text>
</comment>
<sequence>MNKIILPVALLLGFGVTIRISSSQKLLANELEQAPTTLAVRSNAANFQQTEWIVKSLQEMETIKVGMNRAQLAKVFTTEGGLSTRTWRRYVYRECPYIKVNVEFKPDSKGRSDVITKIPQPFLEWSIMD</sequence>
<gene>
    <name evidence="1" type="ORF">B1R32_101101</name>
</gene>
<dbReference type="Proteomes" id="UP000237684">
    <property type="component" value="Unassembled WGS sequence"/>
</dbReference>
<dbReference type="OrthoDB" id="3078761at2"/>
<dbReference type="InParanoid" id="A0A2S8SX34"/>
<dbReference type="RefSeq" id="WP_105482103.1">
    <property type="nucleotide sequence ID" value="NZ_NIGF01000001.1"/>
</dbReference>
<keyword evidence="2" id="KW-1185">Reference proteome</keyword>
<reference evidence="1 2" key="1">
    <citation type="journal article" date="2018" name="Syst. Appl. Microbiol.">
        <title>Abditibacterium utsteinense sp. nov., the first cultivated member of candidate phylum FBP, isolated from ice-free Antarctic soil samples.</title>
        <authorList>
            <person name="Tahon G."/>
            <person name="Tytgat B."/>
            <person name="Lebbe L."/>
            <person name="Carlier A."/>
            <person name="Willems A."/>
        </authorList>
    </citation>
    <scope>NUCLEOTIDE SEQUENCE [LARGE SCALE GENOMIC DNA]</scope>
    <source>
        <strain evidence="1 2">LMG 29911</strain>
    </source>
</reference>
<proteinExistence type="predicted"/>
<evidence type="ECO:0000313" key="2">
    <source>
        <dbReference type="Proteomes" id="UP000237684"/>
    </source>
</evidence>